<sequence length="22" mass="2629">MSMTSSLEWREHNLCQILGHKQ</sequence>
<dbReference type="EMBL" id="GBRH01242593">
    <property type="protein sequence ID" value="JAD55302.1"/>
    <property type="molecule type" value="Transcribed_RNA"/>
</dbReference>
<reference evidence="1" key="2">
    <citation type="journal article" date="2015" name="Data Brief">
        <title>Shoot transcriptome of the giant reed, Arundo donax.</title>
        <authorList>
            <person name="Barrero R.A."/>
            <person name="Guerrero F.D."/>
            <person name="Moolhuijzen P."/>
            <person name="Goolsby J.A."/>
            <person name="Tidwell J."/>
            <person name="Bellgard S.E."/>
            <person name="Bellgard M.I."/>
        </authorList>
    </citation>
    <scope>NUCLEOTIDE SEQUENCE</scope>
    <source>
        <tissue evidence="1">Shoot tissue taken approximately 20 cm above the soil surface</tissue>
    </source>
</reference>
<organism evidence="1">
    <name type="scientific">Arundo donax</name>
    <name type="common">Giant reed</name>
    <name type="synonym">Donax arundinaceus</name>
    <dbReference type="NCBI Taxonomy" id="35708"/>
    <lineage>
        <taxon>Eukaryota</taxon>
        <taxon>Viridiplantae</taxon>
        <taxon>Streptophyta</taxon>
        <taxon>Embryophyta</taxon>
        <taxon>Tracheophyta</taxon>
        <taxon>Spermatophyta</taxon>
        <taxon>Magnoliopsida</taxon>
        <taxon>Liliopsida</taxon>
        <taxon>Poales</taxon>
        <taxon>Poaceae</taxon>
        <taxon>PACMAD clade</taxon>
        <taxon>Arundinoideae</taxon>
        <taxon>Arundineae</taxon>
        <taxon>Arundo</taxon>
    </lineage>
</organism>
<accession>A0A0A9B7M8</accession>
<protein>
    <submittedName>
        <fullName evidence="1">Uncharacterized protein</fullName>
    </submittedName>
</protein>
<reference evidence="1" key="1">
    <citation type="submission" date="2014-09" db="EMBL/GenBank/DDBJ databases">
        <authorList>
            <person name="Magalhaes I.L.F."/>
            <person name="Oliveira U."/>
            <person name="Santos F.R."/>
            <person name="Vidigal T.H.D.A."/>
            <person name="Brescovit A.D."/>
            <person name="Santos A.J."/>
        </authorList>
    </citation>
    <scope>NUCLEOTIDE SEQUENCE</scope>
    <source>
        <tissue evidence="1">Shoot tissue taken approximately 20 cm above the soil surface</tissue>
    </source>
</reference>
<dbReference type="AlphaFoldDB" id="A0A0A9B7M8"/>
<proteinExistence type="predicted"/>
<name>A0A0A9B7M8_ARUDO</name>
<evidence type="ECO:0000313" key="1">
    <source>
        <dbReference type="EMBL" id="JAD55302.1"/>
    </source>
</evidence>